<comment type="caution">
    <text evidence="4">The sequence shown here is derived from an EMBL/GenBank/DDBJ whole genome shotgun (WGS) entry which is preliminary data.</text>
</comment>
<evidence type="ECO:0000259" key="3">
    <source>
        <dbReference type="PROSITE" id="PS50110"/>
    </source>
</evidence>
<dbReference type="RefSeq" id="WP_199046482.1">
    <property type="nucleotide sequence ID" value="NZ_JAELXT010000002.1"/>
</dbReference>
<dbReference type="InterPro" id="IPR001789">
    <property type="entry name" value="Sig_transdc_resp-reg_receiver"/>
</dbReference>
<dbReference type="PANTHER" id="PTHR44591:SF20">
    <property type="entry name" value="PROTEIN PILH"/>
    <property type="match status" value="1"/>
</dbReference>
<organism evidence="4 5">
    <name type="scientific">Microvirga splendida</name>
    <dbReference type="NCBI Taxonomy" id="2795727"/>
    <lineage>
        <taxon>Bacteria</taxon>
        <taxon>Pseudomonadati</taxon>
        <taxon>Pseudomonadota</taxon>
        <taxon>Alphaproteobacteria</taxon>
        <taxon>Hyphomicrobiales</taxon>
        <taxon>Methylobacteriaceae</taxon>
        <taxon>Microvirga</taxon>
    </lineage>
</organism>
<evidence type="ECO:0000313" key="4">
    <source>
        <dbReference type="EMBL" id="MBJ6124322.1"/>
    </source>
</evidence>
<dbReference type="SMART" id="SM00448">
    <property type="entry name" value="REC"/>
    <property type="match status" value="1"/>
</dbReference>
<gene>
    <name evidence="4" type="ORF">JAO75_02760</name>
</gene>
<evidence type="ECO:0000256" key="1">
    <source>
        <dbReference type="ARBA" id="ARBA00022553"/>
    </source>
</evidence>
<evidence type="ECO:0000256" key="2">
    <source>
        <dbReference type="PROSITE-ProRule" id="PRU00169"/>
    </source>
</evidence>
<evidence type="ECO:0000313" key="5">
    <source>
        <dbReference type="Proteomes" id="UP000620670"/>
    </source>
</evidence>
<sequence>MQTFRSPRVLVVEDETLVSMLIEDMVCDCGGQVIGPAATFEQAIALALEGDLDLAILDVNVAGLVVYPVADVLRQRGIPFIFVTGYDPSIVPACYRHERVLMKPFSYETFSETFDAAVAARIDTLASS</sequence>
<feature type="modified residue" description="4-aspartylphosphate" evidence="2">
    <location>
        <position position="58"/>
    </location>
</feature>
<dbReference type="Proteomes" id="UP000620670">
    <property type="component" value="Unassembled WGS sequence"/>
</dbReference>
<dbReference type="Gene3D" id="3.40.50.2300">
    <property type="match status" value="1"/>
</dbReference>
<dbReference type="EMBL" id="JAELXT010000002">
    <property type="protein sequence ID" value="MBJ6124322.1"/>
    <property type="molecule type" value="Genomic_DNA"/>
</dbReference>
<dbReference type="PANTHER" id="PTHR44591">
    <property type="entry name" value="STRESS RESPONSE REGULATOR PROTEIN 1"/>
    <property type="match status" value="1"/>
</dbReference>
<accession>A0ABS0XWD7</accession>
<keyword evidence="1 2" id="KW-0597">Phosphoprotein</keyword>
<name>A0ABS0XWD7_9HYPH</name>
<dbReference type="InterPro" id="IPR011006">
    <property type="entry name" value="CheY-like_superfamily"/>
</dbReference>
<keyword evidence="5" id="KW-1185">Reference proteome</keyword>
<protein>
    <submittedName>
        <fullName evidence="4">Response regulator</fullName>
    </submittedName>
</protein>
<reference evidence="5" key="1">
    <citation type="submission" date="2020-12" db="EMBL/GenBank/DDBJ databases">
        <title>Hymenobacter sp.</title>
        <authorList>
            <person name="Kim M.K."/>
        </authorList>
    </citation>
    <scope>NUCLEOTIDE SEQUENCE [LARGE SCALE GENOMIC DNA]</scope>
    <source>
        <strain evidence="5">BT325</strain>
    </source>
</reference>
<proteinExistence type="predicted"/>
<dbReference type="InterPro" id="IPR050595">
    <property type="entry name" value="Bact_response_regulator"/>
</dbReference>
<dbReference type="SUPFAM" id="SSF52172">
    <property type="entry name" value="CheY-like"/>
    <property type="match status" value="1"/>
</dbReference>
<dbReference type="PROSITE" id="PS50110">
    <property type="entry name" value="RESPONSE_REGULATORY"/>
    <property type="match status" value="1"/>
</dbReference>
<feature type="domain" description="Response regulatory" evidence="3">
    <location>
        <begin position="8"/>
        <end position="118"/>
    </location>
</feature>